<dbReference type="HOGENOM" id="CLU_040147_1_0_10"/>
<dbReference type="Pfam" id="PF14516">
    <property type="entry name" value="AAA_35"/>
    <property type="match status" value="1"/>
</dbReference>
<evidence type="ECO:0000313" key="1">
    <source>
        <dbReference type="EMBL" id="AEE53297.1"/>
    </source>
</evidence>
<protein>
    <recommendedName>
        <fullName evidence="3">AAA-ATPase</fullName>
    </recommendedName>
</protein>
<gene>
    <name evidence="1" type="ordered locus">Halhy_5472</name>
</gene>
<dbReference type="Gene3D" id="3.40.50.300">
    <property type="entry name" value="P-loop containing nucleotide triphosphate hydrolases"/>
    <property type="match status" value="1"/>
</dbReference>
<reference key="2">
    <citation type="submission" date="2011-04" db="EMBL/GenBank/DDBJ databases">
        <title>Complete sequence of chromosome of Haliscomenobacter hydrossis DSM 1100.</title>
        <authorList>
            <consortium name="US DOE Joint Genome Institute (JGI-PGF)"/>
            <person name="Lucas S."/>
            <person name="Han J."/>
            <person name="Lapidus A."/>
            <person name="Bruce D."/>
            <person name="Goodwin L."/>
            <person name="Pitluck S."/>
            <person name="Peters L."/>
            <person name="Kyrpides N."/>
            <person name="Mavromatis K."/>
            <person name="Ivanova N."/>
            <person name="Ovchinnikova G."/>
            <person name="Pagani I."/>
            <person name="Daligault H."/>
            <person name="Detter J.C."/>
            <person name="Han C."/>
            <person name="Land M."/>
            <person name="Hauser L."/>
            <person name="Markowitz V."/>
            <person name="Cheng J.-F."/>
            <person name="Hugenholtz P."/>
            <person name="Woyke T."/>
            <person name="Wu D."/>
            <person name="Verbarg S."/>
            <person name="Frueling A."/>
            <person name="Brambilla E."/>
            <person name="Klenk H.-P."/>
            <person name="Eisen J.A."/>
        </authorList>
    </citation>
    <scope>NUCLEOTIDE SEQUENCE</scope>
    <source>
        <strain>DSM 1100</strain>
    </source>
</reference>
<organism evidence="1 2">
    <name type="scientific">Haliscomenobacter hydrossis (strain ATCC 27775 / DSM 1100 / LMG 10767 / O)</name>
    <dbReference type="NCBI Taxonomy" id="760192"/>
    <lineage>
        <taxon>Bacteria</taxon>
        <taxon>Pseudomonadati</taxon>
        <taxon>Bacteroidota</taxon>
        <taxon>Saprospiria</taxon>
        <taxon>Saprospirales</taxon>
        <taxon>Haliscomenobacteraceae</taxon>
        <taxon>Haliscomenobacter</taxon>
    </lineage>
</organism>
<dbReference type="AlphaFoldDB" id="F4KR59"/>
<dbReference type="Proteomes" id="UP000008461">
    <property type="component" value="Chromosome"/>
</dbReference>
<evidence type="ECO:0000313" key="2">
    <source>
        <dbReference type="Proteomes" id="UP000008461"/>
    </source>
</evidence>
<keyword evidence="2" id="KW-1185">Reference proteome</keyword>
<dbReference type="EMBL" id="CP002691">
    <property type="protein sequence ID" value="AEE53297.1"/>
    <property type="molecule type" value="Genomic_DNA"/>
</dbReference>
<dbReference type="STRING" id="760192.Halhy_5472"/>
<dbReference type="OrthoDB" id="1488705at2"/>
<dbReference type="RefSeq" id="WP_013767827.1">
    <property type="nucleotide sequence ID" value="NC_015510.1"/>
</dbReference>
<proteinExistence type="predicted"/>
<dbReference type="SUPFAM" id="SSF52540">
    <property type="entry name" value="P-loop containing nucleoside triphosphate hydrolases"/>
    <property type="match status" value="1"/>
</dbReference>
<evidence type="ECO:0008006" key="3">
    <source>
        <dbReference type="Google" id="ProtNLM"/>
    </source>
</evidence>
<sequence length="520" mass="60912">MKKEFNITGVCFPHLHYMMDTRAKMAAITDMVERGQYFIINRPRQYGKTTALQFLQNDLEKSNNYFPIRLSFQGIDSKWYESDEAFASMFVDEVMKMLKFTAPDLASFLAELLPRVEDMNGLSEVITQLVHKADKKLVLLIDEVDASSNFLPFLSFLGMLRTKYLERFSPIHATFHSIVLTGVHDIKSLKSKMRSGDQAQYNSPWNIAADFEVEMSFNPAEIAPMLEEYRLAEQVEMEVAPIAERLYYFTSGYPFLVSKLCKIMAEKLLPLKTERCWVLEDVDRAVNLLLKENNTNFDSLIKNLENNPALYDLVYRVIIDGDVISFNPDEPLTNFGRMYGIFKENGRLAIHNRIYEQRLYNYMTVKTEITYGRDYNFSEHFKIADNGLDIAAVLLKFQQFMQSEHDKKDQDFLERNARLVFLSFLNPILNGKGHTFKEPQISEEKRLDVVVTYFQHKYIIELKRWYGEKAHQAGLTQLSDYLDRQHLKTGFLLIFEHKKEKSWRQEWMRVGDKEVFGVWV</sequence>
<dbReference type="KEGG" id="hhy:Halhy_5472"/>
<dbReference type="InterPro" id="IPR027417">
    <property type="entry name" value="P-loop_NTPase"/>
</dbReference>
<reference evidence="1 2" key="1">
    <citation type="journal article" date="2011" name="Stand. Genomic Sci.">
        <title>Complete genome sequence of Haliscomenobacter hydrossis type strain (O).</title>
        <authorList>
            <consortium name="US DOE Joint Genome Institute (JGI-PGF)"/>
            <person name="Daligault H."/>
            <person name="Lapidus A."/>
            <person name="Zeytun A."/>
            <person name="Nolan M."/>
            <person name="Lucas S."/>
            <person name="Del Rio T.G."/>
            <person name="Tice H."/>
            <person name="Cheng J.F."/>
            <person name="Tapia R."/>
            <person name="Han C."/>
            <person name="Goodwin L."/>
            <person name="Pitluck S."/>
            <person name="Liolios K."/>
            <person name="Pagani I."/>
            <person name="Ivanova N."/>
            <person name="Huntemann M."/>
            <person name="Mavromatis K."/>
            <person name="Mikhailova N."/>
            <person name="Pati A."/>
            <person name="Chen A."/>
            <person name="Palaniappan K."/>
            <person name="Land M."/>
            <person name="Hauser L."/>
            <person name="Brambilla E.M."/>
            <person name="Rohde M."/>
            <person name="Verbarg S."/>
            <person name="Goker M."/>
            <person name="Bristow J."/>
            <person name="Eisen J.A."/>
            <person name="Markowitz V."/>
            <person name="Hugenholtz P."/>
            <person name="Kyrpides N.C."/>
            <person name="Klenk H.P."/>
            <person name="Woyke T."/>
        </authorList>
    </citation>
    <scope>NUCLEOTIDE SEQUENCE [LARGE SCALE GENOMIC DNA]</scope>
    <source>
        <strain evidence="2">ATCC 27775 / DSM 1100 / LMG 10767 / O</strain>
    </source>
</reference>
<accession>F4KR59</accession>
<dbReference type="eggNOG" id="COG1672">
    <property type="taxonomic scope" value="Bacteria"/>
</dbReference>
<name>F4KR59_HALH1</name>